<evidence type="ECO:0000256" key="9">
    <source>
        <dbReference type="SAM" id="Phobius"/>
    </source>
</evidence>
<reference evidence="11 12" key="1">
    <citation type="submission" date="2019-03" db="EMBL/GenBank/DDBJ databases">
        <title>Single cell metagenomics reveals metabolic interactions within the superorganism composed of flagellate Streblomastix strix and complex community of Bacteroidetes bacteria on its surface.</title>
        <authorList>
            <person name="Treitli S.C."/>
            <person name="Kolisko M."/>
            <person name="Husnik F."/>
            <person name="Keeling P."/>
            <person name="Hampl V."/>
        </authorList>
    </citation>
    <scope>NUCLEOTIDE SEQUENCE [LARGE SCALE GENOMIC DNA]</scope>
    <source>
        <strain evidence="11">ST1C</strain>
    </source>
</reference>
<evidence type="ECO:0000256" key="5">
    <source>
        <dbReference type="ARBA" id="ARBA00022989"/>
    </source>
</evidence>
<comment type="caution">
    <text evidence="11">The sequence shown here is derived from an EMBL/GenBank/DDBJ whole genome shotgun (WGS) entry which is preliminary data.</text>
</comment>
<keyword evidence="6 9" id="KW-0472">Membrane</keyword>
<keyword evidence="5 9" id="KW-1133">Transmembrane helix</keyword>
<evidence type="ECO:0000256" key="6">
    <source>
        <dbReference type="ARBA" id="ARBA00023136"/>
    </source>
</evidence>
<dbReference type="OrthoDB" id="19261at2759"/>
<dbReference type="GO" id="GO:0006906">
    <property type="term" value="P:vesicle fusion"/>
    <property type="evidence" value="ECO:0007669"/>
    <property type="project" value="TreeGrafter"/>
</dbReference>
<dbReference type="SUPFAM" id="SSF58038">
    <property type="entry name" value="SNARE fusion complex"/>
    <property type="match status" value="1"/>
</dbReference>
<evidence type="ECO:0000313" key="12">
    <source>
        <dbReference type="Proteomes" id="UP000324800"/>
    </source>
</evidence>
<dbReference type="Pfam" id="PF03908">
    <property type="entry name" value="Sec20"/>
    <property type="match status" value="1"/>
</dbReference>
<dbReference type="Proteomes" id="UP000324800">
    <property type="component" value="Unassembled WGS sequence"/>
</dbReference>
<keyword evidence="2" id="KW-0813">Transport</keyword>
<dbReference type="InterPro" id="IPR056173">
    <property type="entry name" value="Sec20_C"/>
</dbReference>
<dbReference type="GO" id="GO:0031902">
    <property type="term" value="C:late endosome membrane"/>
    <property type="evidence" value="ECO:0007669"/>
    <property type="project" value="TreeGrafter"/>
</dbReference>
<dbReference type="GO" id="GO:0015031">
    <property type="term" value="P:protein transport"/>
    <property type="evidence" value="ECO:0007669"/>
    <property type="project" value="UniProtKB-KW"/>
</dbReference>
<dbReference type="GO" id="GO:0000149">
    <property type="term" value="F:SNARE binding"/>
    <property type="evidence" value="ECO:0007669"/>
    <property type="project" value="TreeGrafter"/>
</dbReference>
<dbReference type="PROSITE" id="PS50192">
    <property type="entry name" value="T_SNARE"/>
    <property type="match status" value="1"/>
</dbReference>
<dbReference type="EMBL" id="SNRW01008784">
    <property type="protein sequence ID" value="KAA6378986.1"/>
    <property type="molecule type" value="Genomic_DNA"/>
</dbReference>
<evidence type="ECO:0000313" key="11">
    <source>
        <dbReference type="EMBL" id="KAA6378986.1"/>
    </source>
</evidence>
<dbReference type="GO" id="GO:0005484">
    <property type="term" value="F:SNAP receptor activity"/>
    <property type="evidence" value="ECO:0007669"/>
    <property type="project" value="TreeGrafter"/>
</dbReference>
<evidence type="ECO:0000256" key="8">
    <source>
        <dbReference type="SAM" id="MobiDB-lite"/>
    </source>
</evidence>
<dbReference type="GO" id="GO:0012507">
    <property type="term" value="C:ER to Golgi transport vesicle membrane"/>
    <property type="evidence" value="ECO:0007669"/>
    <property type="project" value="TreeGrafter"/>
</dbReference>
<keyword evidence="3 9" id="KW-0812">Transmembrane</keyword>
<dbReference type="PANTHER" id="PTHR21230">
    <property type="entry name" value="VESICLE TRANSPORT V-SNARE PROTEIN VTI1-RELATED"/>
    <property type="match status" value="1"/>
</dbReference>
<organism evidence="11 12">
    <name type="scientific">Streblomastix strix</name>
    <dbReference type="NCBI Taxonomy" id="222440"/>
    <lineage>
        <taxon>Eukaryota</taxon>
        <taxon>Metamonada</taxon>
        <taxon>Preaxostyla</taxon>
        <taxon>Oxymonadida</taxon>
        <taxon>Streblomastigidae</taxon>
        <taxon>Streblomastix</taxon>
    </lineage>
</organism>
<dbReference type="AlphaFoldDB" id="A0A5J4V8Y2"/>
<evidence type="ECO:0000256" key="3">
    <source>
        <dbReference type="ARBA" id="ARBA00022692"/>
    </source>
</evidence>
<accession>A0A5J4V8Y2</accession>
<feature type="domain" description="T-SNARE coiled-coil homology" evidence="10">
    <location>
        <begin position="132"/>
        <end position="194"/>
    </location>
</feature>
<sequence length="229" mass="25921">MEVSQDDLDDIQNEYNNLEIQINDYSAEVSSFSFPNPADEKIINSDAKAITSKFTYINKCVNNLGAPTDIQVKNWEKKISDLKKRFEIKKAQFKQKKEQGKQEGDNYAPESSEQPMVPVEQMSEEQKLNHGKKINKKAEQSLQRTVQMSSDAVATAGDTALTLQAQTEQMLRIQSQLDSMDSDLDRAKKTLQKIVRRLMTDKLLVVLLLIIVIAIVGVLIYSAVKPKKK</sequence>
<gene>
    <name evidence="11" type="ORF">EZS28_025486</name>
</gene>
<evidence type="ECO:0000259" key="10">
    <source>
        <dbReference type="PROSITE" id="PS50192"/>
    </source>
</evidence>
<name>A0A5J4V8Y2_9EUKA</name>
<dbReference type="GO" id="GO:0031201">
    <property type="term" value="C:SNARE complex"/>
    <property type="evidence" value="ECO:0007669"/>
    <property type="project" value="TreeGrafter"/>
</dbReference>
<feature type="region of interest" description="Disordered" evidence="8">
    <location>
        <begin position="92"/>
        <end position="134"/>
    </location>
</feature>
<protein>
    <recommendedName>
        <fullName evidence="10">t-SNARE coiled-coil homology domain-containing protein</fullName>
    </recommendedName>
</protein>
<evidence type="ECO:0000256" key="4">
    <source>
        <dbReference type="ARBA" id="ARBA00022927"/>
    </source>
</evidence>
<evidence type="ECO:0000256" key="7">
    <source>
        <dbReference type="SAM" id="Coils"/>
    </source>
</evidence>
<feature type="transmembrane region" description="Helical" evidence="9">
    <location>
        <begin position="203"/>
        <end position="224"/>
    </location>
</feature>
<dbReference type="GO" id="GO:0005794">
    <property type="term" value="C:Golgi apparatus"/>
    <property type="evidence" value="ECO:0007669"/>
    <property type="project" value="TreeGrafter"/>
</dbReference>
<dbReference type="PANTHER" id="PTHR21230:SF79">
    <property type="entry name" value="T-SNARE COILED-COIL HOMOLOGY DOMAIN-CONTAINING PROTEIN"/>
    <property type="match status" value="1"/>
</dbReference>
<proteinExistence type="predicted"/>
<feature type="coiled-coil region" evidence="7">
    <location>
        <begin position="1"/>
        <end position="28"/>
    </location>
</feature>
<keyword evidence="7" id="KW-0175">Coiled coil</keyword>
<feature type="compositionally biased region" description="Basic and acidic residues" evidence="8">
    <location>
        <begin position="92"/>
        <end position="104"/>
    </location>
</feature>
<comment type="subcellular location">
    <subcellularLocation>
        <location evidence="1">Membrane</location>
        <topology evidence="1">Single-pass type IV membrane protein</topology>
    </subcellularLocation>
</comment>
<evidence type="ECO:0000256" key="1">
    <source>
        <dbReference type="ARBA" id="ARBA00004211"/>
    </source>
</evidence>
<dbReference type="InterPro" id="IPR000727">
    <property type="entry name" value="T_SNARE_dom"/>
</dbReference>
<dbReference type="GO" id="GO:0005789">
    <property type="term" value="C:endoplasmic reticulum membrane"/>
    <property type="evidence" value="ECO:0007669"/>
    <property type="project" value="TreeGrafter"/>
</dbReference>
<dbReference type="Gene3D" id="1.20.5.110">
    <property type="match status" value="1"/>
</dbReference>
<evidence type="ECO:0000256" key="2">
    <source>
        <dbReference type="ARBA" id="ARBA00022448"/>
    </source>
</evidence>
<keyword evidence="4" id="KW-0653">Protein transport</keyword>